<name>A0A4T9TCG4_9ACTN</name>
<dbReference type="GO" id="GO:0070180">
    <property type="term" value="F:large ribosomal subunit rRNA binding"/>
    <property type="evidence" value="ECO:0007669"/>
    <property type="project" value="UniProtKB-UniRule"/>
</dbReference>
<keyword evidence="4 7" id="KW-0694">RNA-binding</keyword>
<evidence type="ECO:0000256" key="5">
    <source>
        <dbReference type="ARBA" id="ARBA00022980"/>
    </source>
</evidence>
<keyword evidence="2 7" id="KW-0488">Methylation</keyword>
<dbReference type="Gene3D" id="1.10.10.250">
    <property type="entry name" value="Ribosomal protein L11, C-terminal domain"/>
    <property type="match status" value="1"/>
</dbReference>
<dbReference type="Proteomes" id="UP000309454">
    <property type="component" value="Unassembled WGS sequence"/>
</dbReference>
<dbReference type="NCBIfam" id="TIGR01632">
    <property type="entry name" value="L11_bact"/>
    <property type="match status" value="1"/>
</dbReference>
<dbReference type="SMART" id="SM00649">
    <property type="entry name" value="RL11"/>
    <property type="match status" value="1"/>
</dbReference>
<dbReference type="InterPro" id="IPR036796">
    <property type="entry name" value="Ribosomal_uL11_N_sf"/>
</dbReference>
<comment type="subunit">
    <text evidence="7">Part of the ribosomal stalk of the 50S ribosomal subunit. Interacts with L10 and the large rRNA to form the base of the stalk. L10 forms an elongated spine to which L12 dimers bind in a sequential fashion forming a multimeric L10(L12)X complex.</text>
</comment>
<evidence type="ECO:0000256" key="7">
    <source>
        <dbReference type="HAMAP-Rule" id="MF_00736"/>
    </source>
</evidence>
<dbReference type="AlphaFoldDB" id="A0A4T9TCG4"/>
<dbReference type="SUPFAM" id="SSF54747">
    <property type="entry name" value="Ribosomal L11/L12e N-terminal domain"/>
    <property type="match status" value="1"/>
</dbReference>
<evidence type="ECO:0000256" key="4">
    <source>
        <dbReference type="ARBA" id="ARBA00022884"/>
    </source>
</evidence>
<feature type="domain" description="Large ribosomal subunit protein uL11 N-terminal" evidence="11">
    <location>
        <begin position="10"/>
        <end position="67"/>
    </location>
</feature>
<evidence type="ECO:0000256" key="2">
    <source>
        <dbReference type="ARBA" id="ARBA00022481"/>
    </source>
</evidence>
<evidence type="ECO:0000256" key="3">
    <source>
        <dbReference type="ARBA" id="ARBA00022730"/>
    </source>
</evidence>
<evidence type="ECO:0000259" key="10">
    <source>
        <dbReference type="Pfam" id="PF00298"/>
    </source>
</evidence>
<dbReference type="EMBL" id="SSTM01000001">
    <property type="protein sequence ID" value="TJW12506.1"/>
    <property type="molecule type" value="Genomic_DNA"/>
</dbReference>
<evidence type="ECO:0000256" key="1">
    <source>
        <dbReference type="ARBA" id="ARBA00010537"/>
    </source>
</evidence>
<dbReference type="InterPro" id="IPR006519">
    <property type="entry name" value="Ribosomal_uL11_bac-typ"/>
</dbReference>
<evidence type="ECO:0000256" key="8">
    <source>
        <dbReference type="RuleBase" id="RU003978"/>
    </source>
</evidence>
<dbReference type="PANTHER" id="PTHR11661">
    <property type="entry name" value="60S RIBOSOMAL PROTEIN L12"/>
    <property type="match status" value="1"/>
</dbReference>
<dbReference type="CDD" id="cd00349">
    <property type="entry name" value="Ribosomal_L11"/>
    <property type="match status" value="1"/>
</dbReference>
<keyword evidence="13" id="KW-1185">Reference proteome</keyword>
<dbReference type="InterPro" id="IPR036769">
    <property type="entry name" value="Ribosomal_uL11_C_sf"/>
</dbReference>
<dbReference type="PANTHER" id="PTHR11661:SF1">
    <property type="entry name" value="LARGE RIBOSOMAL SUBUNIT PROTEIN UL11M"/>
    <property type="match status" value="1"/>
</dbReference>
<dbReference type="Gene3D" id="3.30.1550.10">
    <property type="entry name" value="Ribosomal protein L11/L12, N-terminal domain"/>
    <property type="match status" value="1"/>
</dbReference>
<dbReference type="GO" id="GO:0006412">
    <property type="term" value="P:translation"/>
    <property type="evidence" value="ECO:0007669"/>
    <property type="project" value="UniProtKB-UniRule"/>
</dbReference>
<dbReference type="GO" id="GO:0003735">
    <property type="term" value="F:structural constituent of ribosome"/>
    <property type="evidence" value="ECO:0007669"/>
    <property type="project" value="InterPro"/>
</dbReference>
<organism evidence="12 13">
    <name type="scientific">Parvibacter caecicola</name>
    <dbReference type="NCBI Taxonomy" id="747645"/>
    <lineage>
        <taxon>Bacteria</taxon>
        <taxon>Bacillati</taxon>
        <taxon>Actinomycetota</taxon>
        <taxon>Coriobacteriia</taxon>
        <taxon>Coriobacteriales</taxon>
        <taxon>Coriobacteriaceae</taxon>
        <taxon>Parvibacter</taxon>
    </lineage>
</organism>
<comment type="similarity">
    <text evidence="1 7 8">Belongs to the universal ribosomal protein uL11 family.</text>
</comment>
<comment type="caution">
    <text evidence="12">The sequence shown here is derived from an EMBL/GenBank/DDBJ whole genome shotgun (WGS) entry which is preliminary data.</text>
</comment>
<keyword evidence="3 7" id="KW-0699">rRNA-binding</keyword>
<keyword evidence="6 7" id="KW-0687">Ribonucleoprotein</keyword>
<proteinExistence type="inferred from homology"/>
<comment type="PTM">
    <text evidence="7 9">One or more lysine residues are methylated.</text>
</comment>
<dbReference type="InterPro" id="IPR020784">
    <property type="entry name" value="Ribosomal_uL11_N"/>
</dbReference>
<comment type="function">
    <text evidence="7 9">Forms part of the ribosomal stalk which helps the ribosome interact with GTP-bound translation factors.</text>
</comment>
<sequence>MADKKVTGFVKLQIPAGAANPAPPVGPALGAKGVNIMQFCQAFNAQTADQAGTVIPVEITIYEDRSFTFVCKTPPAAVLIKEALNISSGSGIPQIQTVGTLTEDQLRKIAETKMPDLNANSVEAAMEIIAGTARSMGVRIEGRPMKKKYIPSRKVAAMLQGKTIEE</sequence>
<evidence type="ECO:0000259" key="11">
    <source>
        <dbReference type="Pfam" id="PF03946"/>
    </source>
</evidence>
<keyword evidence="5 7" id="KW-0689">Ribosomal protein</keyword>
<dbReference type="OrthoDB" id="9802408at2"/>
<dbReference type="SUPFAM" id="SSF46906">
    <property type="entry name" value="Ribosomal protein L11, C-terminal domain"/>
    <property type="match status" value="1"/>
</dbReference>
<accession>A0A4T9TCG4</accession>
<feature type="domain" description="Large ribosomal subunit protein uL11 C-terminal" evidence="10">
    <location>
        <begin position="72"/>
        <end position="140"/>
    </location>
</feature>
<dbReference type="InterPro" id="IPR000911">
    <property type="entry name" value="Ribosomal_uL11"/>
</dbReference>
<dbReference type="Pfam" id="PF03946">
    <property type="entry name" value="Ribosomal_L11_N"/>
    <property type="match status" value="1"/>
</dbReference>
<gene>
    <name evidence="7 12" type="primary">rplK</name>
    <name evidence="12" type="ORF">E5982_02655</name>
</gene>
<dbReference type="Pfam" id="PF00298">
    <property type="entry name" value="Ribosomal_L11"/>
    <property type="match status" value="1"/>
</dbReference>
<dbReference type="FunFam" id="1.10.10.250:FF:000001">
    <property type="entry name" value="50S ribosomal protein L11"/>
    <property type="match status" value="1"/>
</dbReference>
<evidence type="ECO:0000256" key="9">
    <source>
        <dbReference type="RuleBase" id="RU003979"/>
    </source>
</evidence>
<dbReference type="InterPro" id="IPR020783">
    <property type="entry name" value="Ribosomal_uL11_C"/>
</dbReference>
<dbReference type="FunFam" id="3.30.1550.10:FF:000001">
    <property type="entry name" value="50S ribosomal protein L11"/>
    <property type="match status" value="1"/>
</dbReference>
<reference evidence="12 13" key="1">
    <citation type="submission" date="2019-04" db="EMBL/GenBank/DDBJ databases">
        <title>Microbes associate with the intestines of laboratory mice.</title>
        <authorList>
            <person name="Navarre W."/>
            <person name="Wong E."/>
            <person name="Huang K.C."/>
            <person name="Tropini C."/>
            <person name="Ng K."/>
            <person name="Yu B."/>
        </authorList>
    </citation>
    <scope>NUCLEOTIDE SEQUENCE [LARGE SCALE GENOMIC DNA]</scope>
    <source>
        <strain evidence="12 13">NM48_B13</strain>
    </source>
</reference>
<protein>
    <recommendedName>
        <fullName evidence="7">Large ribosomal subunit protein uL11</fullName>
    </recommendedName>
</protein>
<evidence type="ECO:0000313" key="12">
    <source>
        <dbReference type="EMBL" id="TJW12506.1"/>
    </source>
</evidence>
<evidence type="ECO:0000313" key="13">
    <source>
        <dbReference type="Proteomes" id="UP000309454"/>
    </source>
</evidence>
<evidence type="ECO:0000256" key="6">
    <source>
        <dbReference type="ARBA" id="ARBA00023274"/>
    </source>
</evidence>
<dbReference type="HAMAP" id="MF_00736">
    <property type="entry name" value="Ribosomal_uL11"/>
    <property type="match status" value="1"/>
</dbReference>
<dbReference type="GO" id="GO:0022625">
    <property type="term" value="C:cytosolic large ribosomal subunit"/>
    <property type="evidence" value="ECO:0007669"/>
    <property type="project" value="TreeGrafter"/>
</dbReference>